<dbReference type="SUPFAM" id="SSF53850">
    <property type="entry name" value="Periplasmic binding protein-like II"/>
    <property type="match status" value="1"/>
</dbReference>
<dbReference type="KEGG" id="tuz:TUZN_0570"/>
<name>F2L3T0_THEU7</name>
<proteinExistence type="inferred from homology"/>
<evidence type="ECO:0000313" key="3">
    <source>
        <dbReference type="Proteomes" id="UP000008138"/>
    </source>
</evidence>
<comment type="similarity">
    <text evidence="1">Belongs to the bacterial solute-binding protein 1 family. WtpA subfamily.</text>
</comment>
<evidence type="ECO:0000256" key="1">
    <source>
        <dbReference type="ARBA" id="ARBA00009438"/>
    </source>
</evidence>
<sequence length="388" mass="42186">MIILKNKSSLSFMDGKALALGLIVGLLVGFGIAYMLSMSYRAAPQTTTQTTATASLQQTFAVGAAGTLKFAFNSLLDTYSQLYPSVPMGKPLYEGSGKLAQDEVASKQFSFVAAADTTTIPSVLFKNNLTDYEIAFGITQMAIIVNLNTTAGREVYDLWQQAQQLQPLSSQWNSTWQQIFEIIALNSSTTVGVSDPFTDPSGYQAMCMLKLAGLTFFGDPNALYNAIYNNPSKYAMRTTEVDLLSLMASGQIQFVLSAYLSNAIPQVKEYKGLAYITLPPQINLGSLDYVPYYHKVSVSWTEAGATKTFSCNPVIYTLTVPKTAPNPQAAVDFALLIFSPRGQQTLKEFGIQPIVPGIVYGNYSDVPAQLKPYTVPLSQVPQYAPAFP</sequence>
<dbReference type="Pfam" id="PF13531">
    <property type="entry name" value="SBP_bac_11"/>
    <property type="match status" value="1"/>
</dbReference>
<gene>
    <name evidence="2" type="ordered locus">TUZN_0570</name>
</gene>
<reference evidence="2 3" key="1">
    <citation type="journal article" date="2011" name="J. Bacteriol.">
        <title>Complete genome sequence of the thermoacidophilic crenarchaeon Thermoproteus uzoniensis 768-20.</title>
        <authorList>
            <person name="Mardanov A.V."/>
            <person name="Gumerov V.M."/>
            <person name="Beletsky A.V."/>
            <person name="Prokofeva M.I."/>
            <person name="Bonch-Osmolovskaya E.A."/>
            <person name="Ravin N.V."/>
            <person name="Skryabin K.G."/>
        </authorList>
    </citation>
    <scope>NUCLEOTIDE SEQUENCE [LARGE SCALE GENOMIC DNA]</scope>
    <source>
        <strain evidence="2 3">768-20</strain>
    </source>
</reference>
<accession>F2L3T0</accession>
<dbReference type="EMBL" id="CP002590">
    <property type="protein sequence ID" value="AEA12064.1"/>
    <property type="molecule type" value="Genomic_DNA"/>
</dbReference>
<dbReference type="AlphaFoldDB" id="F2L3T0"/>
<reference key="2">
    <citation type="submission" date="2011-03" db="EMBL/GenBank/DDBJ databases">
        <title>Complete genome sequence of the thermoacidophilic crenarchaeon Thermoproteus uzoniensis 768-20.</title>
        <authorList>
            <person name="Mardanov A.V."/>
            <person name="Gumerov V.M."/>
            <person name="Beletsky A.V."/>
            <person name="Prokofeva M.I."/>
            <person name="Bonch-Osmolovskaya E.A."/>
            <person name="Ravin N.V."/>
            <person name="Skryabin K.G."/>
        </authorList>
    </citation>
    <scope>NUCLEOTIDE SEQUENCE</scope>
    <source>
        <strain>768-20</strain>
    </source>
</reference>
<dbReference type="Proteomes" id="UP000008138">
    <property type="component" value="Chromosome"/>
</dbReference>
<dbReference type="InterPro" id="IPR050682">
    <property type="entry name" value="ModA/WtpA"/>
</dbReference>
<evidence type="ECO:0000313" key="2">
    <source>
        <dbReference type="EMBL" id="AEA12064.1"/>
    </source>
</evidence>
<dbReference type="HOGENOM" id="CLU_709076_0_0_2"/>
<keyword evidence="3" id="KW-1185">Reference proteome</keyword>
<dbReference type="PANTHER" id="PTHR30632:SF16">
    <property type="entry name" value="MOLYBDATE_TUNGSTATE-BINDING PROTEIN WTPA"/>
    <property type="match status" value="1"/>
</dbReference>
<dbReference type="STRING" id="999630.TUZN_0570"/>
<protein>
    <submittedName>
        <fullName evidence="2">ABC-type molybdate transport system periplasmic component-like protein</fullName>
    </submittedName>
</protein>
<dbReference type="eggNOG" id="arCOG00219">
    <property type="taxonomic scope" value="Archaea"/>
</dbReference>
<dbReference type="GO" id="GO:0030973">
    <property type="term" value="F:molybdate ion binding"/>
    <property type="evidence" value="ECO:0007669"/>
    <property type="project" value="TreeGrafter"/>
</dbReference>
<dbReference type="GO" id="GO:0015689">
    <property type="term" value="P:molybdate ion transport"/>
    <property type="evidence" value="ECO:0007669"/>
    <property type="project" value="TreeGrafter"/>
</dbReference>
<dbReference type="Gene3D" id="3.40.190.10">
    <property type="entry name" value="Periplasmic binding protein-like II"/>
    <property type="match status" value="2"/>
</dbReference>
<organism evidence="2 3">
    <name type="scientific">Thermoproteus uzoniensis (strain 768-20)</name>
    <dbReference type="NCBI Taxonomy" id="999630"/>
    <lineage>
        <taxon>Archaea</taxon>
        <taxon>Thermoproteota</taxon>
        <taxon>Thermoprotei</taxon>
        <taxon>Thermoproteales</taxon>
        <taxon>Thermoproteaceae</taxon>
        <taxon>Thermoproteus</taxon>
    </lineage>
</organism>
<dbReference type="PANTHER" id="PTHR30632">
    <property type="entry name" value="MOLYBDATE-BINDING PERIPLASMIC PROTEIN"/>
    <property type="match status" value="1"/>
</dbReference>